<dbReference type="CDD" id="cd12167">
    <property type="entry name" value="2-Hacid_dh_8"/>
    <property type="match status" value="1"/>
</dbReference>
<dbReference type="Proteomes" id="UP001149140">
    <property type="component" value="Unassembled WGS sequence"/>
</dbReference>
<dbReference type="PANTHER" id="PTHR10996">
    <property type="entry name" value="2-HYDROXYACID DEHYDROGENASE-RELATED"/>
    <property type="match status" value="1"/>
</dbReference>
<dbReference type="InterPro" id="IPR006139">
    <property type="entry name" value="D-isomer_2_OHA_DH_cat_dom"/>
</dbReference>
<dbReference type="Gene3D" id="3.40.50.720">
    <property type="entry name" value="NAD(P)-binding Rossmann-like Domain"/>
    <property type="match status" value="2"/>
</dbReference>
<dbReference type="GO" id="GO:0005829">
    <property type="term" value="C:cytosol"/>
    <property type="evidence" value="ECO:0007669"/>
    <property type="project" value="TreeGrafter"/>
</dbReference>
<dbReference type="InterPro" id="IPR050223">
    <property type="entry name" value="D-isomer_2-hydroxyacid_DH"/>
</dbReference>
<dbReference type="GO" id="GO:0016618">
    <property type="term" value="F:hydroxypyruvate reductase [NAD(P)H] activity"/>
    <property type="evidence" value="ECO:0007669"/>
    <property type="project" value="TreeGrafter"/>
</dbReference>
<dbReference type="InterPro" id="IPR006140">
    <property type="entry name" value="D-isomer_DH_NAD-bd"/>
</dbReference>
<organism evidence="7 8">
    <name type="scientific">Solirubrobacter ginsenosidimutans</name>
    <dbReference type="NCBI Taxonomy" id="490573"/>
    <lineage>
        <taxon>Bacteria</taxon>
        <taxon>Bacillati</taxon>
        <taxon>Actinomycetota</taxon>
        <taxon>Thermoleophilia</taxon>
        <taxon>Solirubrobacterales</taxon>
        <taxon>Solirubrobacteraceae</taxon>
        <taxon>Solirubrobacter</taxon>
    </lineage>
</organism>
<dbReference type="PROSITE" id="PS00670">
    <property type="entry name" value="D_2_HYDROXYACID_DH_2"/>
    <property type="match status" value="1"/>
</dbReference>
<name>A0A9X3MPK4_9ACTN</name>
<evidence type="ECO:0000256" key="4">
    <source>
        <dbReference type="RuleBase" id="RU003719"/>
    </source>
</evidence>
<comment type="similarity">
    <text evidence="1 4">Belongs to the D-isomer specific 2-hydroxyacid dehydrogenase family.</text>
</comment>
<proteinExistence type="inferred from homology"/>
<evidence type="ECO:0000313" key="7">
    <source>
        <dbReference type="EMBL" id="MDA0160074.1"/>
    </source>
</evidence>
<evidence type="ECO:0000259" key="6">
    <source>
        <dbReference type="Pfam" id="PF02826"/>
    </source>
</evidence>
<feature type="domain" description="D-isomer specific 2-hydroxyacid dehydrogenase NAD-binding" evidence="6">
    <location>
        <begin position="124"/>
        <end position="267"/>
    </location>
</feature>
<evidence type="ECO:0000256" key="2">
    <source>
        <dbReference type="ARBA" id="ARBA00023002"/>
    </source>
</evidence>
<dbReference type="GO" id="GO:0051287">
    <property type="term" value="F:NAD binding"/>
    <property type="evidence" value="ECO:0007669"/>
    <property type="project" value="InterPro"/>
</dbReference>
<dbReference type="SUPFAM" id="SSF52283">
    <property type="entry name" value="Formate/glycerate dehydrogenase catalytic domain-like"/>
    <property type="match status" value="1"/>
</dbReference>
<dbReference type="Pfam" id="PF00389">
    <property type="entry name" value="2-Hacid_dh"/>
    <property type="match status" value="1"/>
</dbReference>
<dbReference type="InterPro" id="IPR029753">
    <property type="entry name" value="D-isomer_DH_CS"/>
</dbReference>
<accession>A0A9X3MPK4</accession>
<dbReference type="AlphaFoldDB" id="A0A9X3MPK4"/>
<protein>
    <submittedName>
        <fullName evidence="7">Hydroxyacid dehydrogenase</fullName>
    </submittedName>
</protein>
<evidence type="ECO:0000256" key="1">
    <source>
        <dbReference type="ARBA" id="ARBA00005854"/>
    </source>
</evidence>
<dbReference type="GO" id="GO:0030267">
    <property type="term" value="F:glyoxylate reductase (NADPH) activity"/>
    <property type="evidence" value="ECO:0007669"/>
    <property type="project" value="TreeGrafter"/>
</dbReference>
<dbReference type="InterPro" id="IPR036291">
    <property type="entry name" value="NAD(P)-bd_dom_sf"/>
</dbReference>
<evidence type="ECO:0000256" key="3">
    <source>
        <dbReference type="ARBA" id="ARBA00023027"/>
    </source>
</evidence>
<dbReference type="SUPFAM" id="SSF51735">
    <property type="entry name" value="NAD(P)-binding Rossmann-fold domains"/>
    <property type="match status" value="1"/>
</dbReference>
<evidence type="ECO:0000259" key="5">
    <source>
        <dbReference type="Pfam" id="PF00389"/>
    </source>
</evidence>
<dbReference type="EMBL" id="JAPDOD010000004">
    <property type="protein sequence ID" value="MDA0160074.1"/>
    <property type="molecule type" value="Genomic_DNA"/>
</dbReference>
<dbReference type="Pfam" id="PF02826">
    <property type="entry name" value="2-Hacid_dh_C"/>
    <property type="match status" value="1"/>
</dbReference>
<sequence length="307" mass="33207">MSRVEVVLMMRPDLPERLFGDRLHEVAAVVDLERAEIVLSGWGCPPLDAELLARASNLRAIVHAAGGVKGHVTDACWERGLLVSTAAGANAEPVAEYTLARILLANKAADRLSRTYRQRREAIDLIAAYPEIGNFGKTVGIVGASRIGRRVVELLRPFDLRVLVSDPYLEGSVELDDLLQACDVVSLHAPSLPSTRHMLDARRLALLRDGATLINTARGALIDQDALVAELQTGRIDAVLDVTEPEVLPAGSPLYDLPNVVLTPHIAGALGVEVRRLGESALAELERYARGEPFAHPVTRADLDRIA</sequence>
<feature type="domain" description="D-isomer specific 2-hydroxyacid dehydrogenase catalytic" evidence="5">
    <location>
        <begin position="39"/>
        <end position="298"/>
    </location>
</feature>
<comment type="caution">
    <text evidence="7">The sequence shown here is derived from an EMBL/GenBank/DDBJ whole genome shotgun (WGS) entry which is preliminary data.</text>
</comment>
<evidence type="ECO:0000313" key="8">
    <source>
        <dbReference type="Proteomes" id="UP001149140"/>
    </source>
</evidence>
<keyword evidence="3" id="KW-0520">NAD</keyword>
<dbReference type="PANTHER" id="PTHR10996:SF178">
    <property type="entry name" value="2-HYDROXYACID DEHYDROGENASE YGL185C-RELATED"/>
    <property type="match status" value="1"/>
</dbReference>
<keyword evidence="8" id="KW-1185">Reference proteome</keyword>
<gene>
    <name evidence="7" type="ORF">OM076_07360</name>
</gene>
<reference evidence="7" key="1">
    <citation type="submission" date="2022-10" db="EMBL/GenBank/DDBJ databases">
        <title>The WGS of Solirubrobacter ginsenosidimutans DSM 21036.</title>
        <authorList>
            <person name="Jiang Z."/>
        </authorList>
    </citation>
    <scope>NUCLEOTIDE SEQUENCE</scope>
    <source>
        <strain evidence="7">DSM 21036</strain>
    </source>
</reference>
<keyword evidence="2 4" id="KW-0560">Oxidoreductase</keyword>